<dbReference type="AlphaFoldDB" id="A0A6A5RQ00"/>
<evidence type="ECO:0000313" key="1">
    <source>
        <dbReference type="EMBL" id="KAF1927567.1"/>
    </source>
</evidence>
<dbReference type="OrthoDB" id="3790529at2759"/>
<accession>A0A6A5RQ00</accession>
<gene>
    <name evidence="1" type="ORF">M421DRAFT_170335</name>
</gene>
<evidence type="ECO:0000313" key="2">
    <source>
        <dbReference type="Proteomes" id="UP000800082"/>
    </source>
</evidence>
<protein>
    <submittedName>
        <fullName evidence="1">Uncharacterized protein</fullName>
    </submittedName>
</protein>
<sequence>MSARLVLSPLPMRTVTRAAAVASIRCSEAARLKRVDHNTTNFASLNDSMKDSSTQVLFSPTLAVAKSLSHQIKPSTPQSASLPWPVDGFAKAFEEDRKIDKLSKTFVHGEKQDRIVSAWEPAEKEFWL</sequence>
<organism evidence="1 2">
    <name type="scientific">Didymella exigua CBS 183.55</name>
    <dbReference type="NCBI Taxonomy" id="1150837"/>
    <lineage>
        <taxon>Eukaryota</taxon>
        <taxon>Fungi</taxon>
        <taxon>Dikarya</taxon>
        <taxon>Ascomycota</taxon>
        <taxon>Pezizomycotina</taxon>
        <taxon>Dothideomycetes</taxon>
        <taxon>Pleosporomycetidae</taxon>
        <taxon>Pleosporales</taxon>
        <taxon>Pleosporineae</taxon>
        <taxon>Didymellaceae</taxon>
        <taxon>Didymella</taxon>
    </lineage>
</organism>
<dbReference type="Proteomes" id="UP000800082">
    <property type="component" value="Unassembled WGS sequence"/>
</dbReference>
<dbReference type="EMBL" id="ML978971">
    <property type="protein sequence ID" value="KAF1927567.1"/>
    <property type="molecule type" value="Genomic_DNA"/>
</dbReference>
<dbReference type="GeneID" id="54345415"/>
<proteinExistence type="predicted"/>
<reference evidence="1" key="1">
    <citation type="journal article" date="2020" name="Stud. Mycol.">
        <title>101 Dothideomycetes genomes: a test case for predicting lifestyles and emergence of pathogens.</title>
        <authorList>
            <person name="Haridas S."/>
            <person name="Albert R."/>
            <person name="Binder M."/>
            <person name="Bloem J."/>
            <person name="Labutti K."/>
            <person name="Salamov A."/>
            <person name="Andreopoulos B."/>
            <person name="Baker S."/>
            <person name="Barry K."/>
            <person name="Bills G."/>
            <person name="Bluhm B."/>
            <person name="Cannon C."/>
            <person name="Castanera R."/>
            <person name="Culley D."/>
            <person name="Daum C."/>
            <person name="Ezra D."/>
            <person name="Gonzalez J."/>
            <person name="Henrissat B."/>
            <person name="Kuo A."/>
            <person name="Liang C."/>
            <person name="Lipzen A."/>
            <person name="Lutzoni F."/>
            <person name="Magnuson J."/>
            <person name="Mondo S."/>
            <person name="Nolan M."/>
            <person name="Ohm R."/>
            <person name="Pangilinan J."/>
            <person name="Park H.-J."/>
            <person name="Ramirez L."/>
            <person name="Alfaro M."/>
            <person name="Sun H."/>
            <person name="Tritt A."/>
            <person name="Yoshinaga Y."/>
            <person name="Zwiers L.-H."/>
            <person name="Turgeon B."/>
            <person name="Goodwin S."/>
            <person name="Spatafora J."/>
            <person name="Crous P."/>
            <person name="Grigoriev I."/>
        </authorList>
    </citation>
    <scope>NUCLEOTIDE SEQUENCE</scope>
    <source>
        <strain evidence="1">CBS 183.55</strain>
    </source>
</reference>
<keyword evidence="2" id="KW-1185">Reference proteome</keyword>
<dbReference type="RefSeq" id="XP_033447819.1">
    <property type="nucleotide sequence ID" value="XM_033587768.1"/>
</dbReference>
<name>A0A6A5RQ00_9PLEO</name>